<sequence length="98" mass="11313">MKVIIEPDVVKFIVKLEQVTQTKIDRLIDLLKLYGNKLPMPYSKSLGYGLFELRIKGKQEVRLLYGFEDDGAIIVYGFLKKTQKTPKNILDLARKRIG</sequence>
<accession>A0A1F6FPX4</accession>
<organism evidence="1 2">
    <name type="scientific">Candidatus Kaiserbacteria bacterium RIFOXYD1_FULL_42_15</name>
    <dbReference type="NCBI Taxonomy" id="1798532"/>
    <lineage>
        <taxon>Bacteria</taxon>
        <taxon>Candidatus Kaiseribacteriota</taxon>
    </lineage>
</organism>
<dbReference type="Pfam" id="PF05973">
    <property type="entry name" value="Gp49"/>
    <property type="match status" value="1"/>
</dbReference>
<dbReference type="AlphaFoldDB" id="A0A1F6FPX4"/>
<reference evidence="1 2" key="1">
    <citation type="journal article" date="2016" name="Nat. Commun.">
        <title>Thousands of microbial genomes shed light on interconnected biogeochemical processes in an aquifer system.</title>
        <authorList>
            <person name="Anantharaman K."/>
            <person name="Brown C.T."/>
            <person name="Hug L.A."/>
            <person name="Sharon I."/>
            <person name="Castelle C.J."/>
            <person name="Probst A.J."/>
            <person name="Thomas B.C."/>
            <person name="Singh A."/>
            <person name="Wilkins M.J."/>
            <person name="Karaoz U."/>
            <person name="Brodie E.L."/>
            <person name="Williams K.H."/>
            <person name="Hubbard S.S."/>
            <person name="Banfield J.F."/>
        </authorList>
    </citation>
    <scope>NUCLEOTIDE SEQUENCE [LARGE SCALE GENOMIC DNA]</scope>
</reference>
<dbReference type="SUPFAM" id="SSF143011">
    <property type="entry name" value="RelE-like"/>
    <property type="match status" value="1"/>
</dbReference>
<name>A0A1F6FPX4_9BACT</name>
<gene>
    <name evidence="1" type="ORF">A2592_01460</name>
</gene>
<protein>
    <recommendedName>
        <fullName evidence="3">Addiction module toxin RelE</fullName>
    </recommendedName>
</protein>
<dbReference type="InterPro" id="IPR009241">
    <property type="entry name" value="HigB-like"/>
</dbReference>
<evidence type="ECO:0000313" key="2">
    <source>
        <dbReference type="Proteomes" id="UP000179230"/>
    </source>
</evidence>
<evidence type="ECO:0000313" key="1">
    <source>
        <dbReference type="EMBL" id="OGG87910.1"/>
    </source>
</evidence>
<evidence type="ECO:0008006" key="3">
    <source>
        <dbReference type="Google" id="ProtNLM"/>
    </source>
</evidence>
<dbReference type="EMBL" id="MFMT01000036">
    <property type="protein sequence ID" value="OGG87910.1"/>
    <property type="molecule type" value="Genomic_DNA"/>
</dbReference>
<proteinExistence type="predicted"/>
<dbReference type="InterPro" id="IPR035093">
    <property type="entry name" value="RelE/ParE_toxin_dom_sf"/>
</dbReference>
<comment type="caution">
    <text evidence="1">The sequence shown here is derived from an EMBL/GenBank/DDBJ whole genome shotgun (WGS) entry which is preliminary data.</text>
</comment>
<dbReference type="Proteomes" id="UP000179230">
    <property type="component" value="Unassembled WGS sequence"/>
</dbReference>